<dbReference type="AlphaFoldDB" id="A0A0F9EHT7"/>
<evidence type="ECO:0000259" key="1">
    <source>
        <dbReference type="Pfam" id="PF03796"/>
    </source>
</evidence>
<dbReference type="GO" id="GO:0005524">
    <property type="term" value="F:ATP binding"/>
    <property type="evidence" value="ECO:0007669"/>
    <property type="project" value="InterPro"/>
</dbReference>
<protein>
    <recommendedName>
        <fullName evidence="1">SF4 helicase domain-containing protein</fullName>
    </recommendedName>
</protein>
<organism evidence="2">
    <name type="scientific">marine sediment metagenome</name>
    <dbReference type="NCBI Taxonomy" id="412755"/>
    <lineage>
        <taxon>unclassified sequences</taxon>
        <taxon>metagenomes</taxon>
        <taxon>ecological metagenomes</taxon>
    </lineage>
</organism>
<gene>
    <name evidence="2" type="ORF">LCGC14_2151130</name>
</gene>
<dbReference type="GO" id="GO:0006260">
    <property type="term" value="P:DNA replication"/>
    <property type="evidence" value="ECO:0007669"/>
    <property type="project" value="InterPro"/>
</dbReference>
<name>A0A0F9EHT7_9ZZZZ</name>
<evidence type="ECO:0000313" key="2">
    <source>
        <dbReference type="EMBL" id="KKL65826.1"/>
    </source>
</evidence>
<dbReference type="SUPFAM" id="SSF52540">
    <property type="entry name" value="P-loop containing nucleoside triphosphate hydrolases"/>
    <property type="match status" value="1"/>
</dbReference>
<proteinExistence type="predicted"/>
<dbReference type="Gene3D" id="3.40.50.300">
    <property type="entry name" value="P-loop containing nucleotide triphosphate hydrolases"/>
    <property type="match status" value="1"/>
</dbReference>
<dbReference type="Pfam" id="PF03796">
    <property type="entry name" value="DnaB_C"/>
    <property type="match status" value="1"/>
</dbReference>
<accession>A0A0F9EHT7</accession>
<feature type="domain" description="SF4 helicase" evidence="1">
    <location>
        <begin position="170"/>
        <end position="254"/>
    </location>
</feature>
<dbReference type="InterPro" id="IPR007694">
    <property type="entry name" value="DNA_helicase_DnaB-like_C"/>
</dbReference>
<comment type="caution">
    <text evidence="2">The sequence shown here is derived from an EMBL/GenBank/DDBJ whole genome shotgun (WGS) entry which is preliminary data.</text>
</comment>
<dbReference type="InterPro" id="IPR027417">
    <property type="entry name" value="P-loop_NTPase"/>
</dbReference>
<reference evidence="2" key="1">
    <citation type="journal article" date="2015" name="Nature">
        <title>Complex archaea that bridge the gap between prokaryotes and eukaryotes.</title>
        <authorList>
            <person name="Spang A."/>
            <person name="Saw J.H."/>
            <person name="Jorgensen S.L."/>
            <person name="Zaremba-Niedzwiedzka K."/>
            <person name="Martijn J."/>
            <person name="Lind A.E."/>
            <person name="van Eijk R."/>
            <person name="Schleper C."/>
            <person name="Guy L."/>
            <person name="Ettema T.J."/>
        </authorList>
    </citation>
    <scope>NUCLEOTIDE SEQUENCE</scope>
</reference>
<dbReference type="EMBL" id="LAZR01027409">
    <property type="protein sequence ID" value="KKL65826.1"/>
    <property type="molecule type" value="Genomic_DNA"/>
</dbReference>
<sequence>MSTSSLFWAMSLVLSKQEFLDKWSHALIPESLPKGPLRFLLHSALEHWELHHQLMEYPAYQWWVDEAIDDEDLHTDYLQIYTDIQAAHPITDSTLPVAWEAAEEWIQNYHVGMALDKARAALAVDDRAQAFSELLGLREVTGEQREVPVAIDGSMAELLRESRESKTAAIPLGIEQFDEVLEGGIQRGDLAIIAGLTNLGKSQFLCYVAAAAYLANRRVLYQTYELPRLMIGERILTALFETPKQELDPDTLPDDLIEFREEHEITEGSV</sequence>
<feature type="non-terminal residue" evidence="2">
    <location>
        <position position="270"/>
    </location>
</feature>
<dbReference type="GO" id="GO:0003678">
    <property type="term" value="F:DNA helicase activity"/>
    <property type="evidence" value="ECO:0007669"/>
    <property type="project" value="InterPro"/>
</dbReference>